<dbReference type="Gene3D" id="1.25.40.10">
    <property type="entry name" value="Tetratricopeptide repeat domain"/>
    <property type="match status" value="1"/>
</dbReference>
<dbReference type="Proteomes" id="UP001161247">
    <property type="component" value="Chromosome 4"/>
</dbReference>
<gene>
    <name evidence="1" type="ORF">OLC1_LOCUS12129</name>
</gene>
<evidence type="ECO:0000313" key="2">
    <source>
        <dbReference type="Proteomes" id="UP001161247"/>
    </source>
</evidence>
<accession>A0AAV1D531</accession>
<dbReference type="PANTHER" id="PTHR47262:SF1">
    <property type="entry name" value="OS02G0132600 PROTEIN"/>
    <property type="match status" value="1"/>
</dbReference>
<organism evidence="1 2">
    <name type="scientific">Oldenlandia corymbosa var. corymbosa</name>
    <dbReference type="NCBI Taxonomy" id="529605"/>
    <lineage>
        <taxon>Eukaryota</taxon>
        <taxon>Viridiplantae</taxon>
        <taxon>Streptophyta</taxon>
        <taxon>Embryophyta</taxon>
        <taxon>Tracheophyta</taxon>
        <taxon>Spermatophyta</taxon>
        <taxon>Magnoliopsida</taxon>
        <taxon>eudicotyledons</taxon>
        <taxon>Gunneridae</taxon>
        <taxon>Pentapetalae</taxon>
        <taxon>asterids</taxon>
        <taxon>lamiids</taxon>
        <taxon>Gentianales</taxon>
        <taxon>Rubiaceae</taxon>
        <taxon>Rubioideae</taxon>
        <taxon>Spermacoceae</taxon>
        <taxon>Hedyotis-Oldenlandia complex</taxon>
        <taxon>Oldenlandia</taxon>
    </lineage>
</organism>
<protein>
    <submittedName>
        <fullName evidence="1">OLC1v1001194C1</fullName>
    </submittedName>
</protein>
<reference evidence="1" key="1">
    <citation type="submission" date="2023-03" db="EMBL/GenBank/DDBJ databases">
        <authorList>
            <person name="Julca I."/>
        </authorList>
    </citation>
    <scope>NUCLEOTIDE SEQUENCE</scope>
</reference>
<name>A0AAV1D531_OLDCO</name>
<dbReference type="PANTHER" id="PTHR47262">
    <property type="entry name" value="OS02G0132600 PROTEIN"/>
    <property type="match status" value="1"/>
</dbReference>
<evidence type="ECO:0000313" key="1">
    <source>
        <dbReference type="EMBL" id="CAI9102845.1"/>
    </source>
</evidence>
<sequence>MPTACSWQPFSPSYAMPMPSDLIPKRFYHPQVNRHGQKFGVDPSIEVLTGLGKAIKVWAIFGVDEFSHLVWICLETAERSKDEETSRNQVVLANKIFVFMKDMGVRIEEDVYGPFLKYLIDFGLEKEFYAFSDHMKEKSMRLIMAYYEMLLLIRLKDNEKIKAFYHSLDLCDSAYQLSFKQSCLYALSEYDQKEELLELLEDFDVSKLSWCSDLTLVFKDLGKPMLDSVAEMWFFKLMRSGFRRDKISDFIFDYTTANRNLEAQVVYSMFKNLHMRLGLRPTSHDRLIKYFYKTDLFWAIIVSNDIMTDGLVISLRTYYYLLNCCKGACDYSMFWKLFEVILSHGMKLDPAFFELMIGIPLERGESIHKILHSLKMLHLTEENVYKTIVNFTKGAKKEYAVALYREVLANTSMSPGPDPYICHCVLSPLTESIRDLNLWLVTLRRLENSNFWLNGCYKVLAGCVRLKELNTIVSLLKQVVHRGIPYDSVGRDIFFEVFLRFLRRASRLSMDFLLAACVSARDLKACLLIWDEYKALGIPYNIVTLLRMYNALLSLGDFESADRILAEIPEYDQSIEDIIKTSQAKYVTPP</sequence>
<keyword evidence="2" id="KW-1185">Reference proteome</keyword>
<dbReference type="AlphaFoldDB" id="A0AAV1D531"/>
<dbReference type="EMBL" id="OX459121">
    <property type="protein sequence ID" value="CAI9102845.1"/>
    <property type="molecule type" value="Genomic_DNA"/>
</dbReference>
<dbReference type="InterPro" id="IPR011990">
    <property type="entry name" value="TPR-like_helical_dom_sf"/>
</dbReference>
<proteinExistence type="predicted"/>